<evidence type="ECO:0000256" key="1">
    <source>
        <dbReference type="ARBA" id="ARBA00022649"/>
    </source>
</evidence>
<accession>A0A401IL29</accession>
<organism evidence="2 3">
    <name type="scientific">Aphanothece sacrum FPU1</name>
    <dbReference type="NCBI Taxonomy" id="1920663"/>
    <lineage>
        <taxon>Bacteria</taxon>
        <taxon>Bacillati</taxon>
        <taxon>Cyanobacteriota</taxon>
        <taxon>Cyanophyceae</taxon>
        <taxon>Oscillatoriophycideae</taxon>
        <taxon>Chroococcales</taxon>
        <taxon>Aphanothecaceae</taxon>
        <taxon>Aphanothece</taxon>
    </lineage>
</organism>
<dbReference type="OrthoDB" id="9805098at2"/>
<dbReference type="Gene3D" id="3.30.2310.20">
    <property type="entry name" value="RelE-like"/>
    <property type="match status" value="1"/>
</dbReference>
<comment type="caution">
    <text evidence="2">The sequence shown here is derived from an EMBL/GenBank/DDBJ whole genome shotgun (WGS) entry which is preliminary data.</text>
</comment>
<reference evidence="3" key="1">
    <citation type="submission" date="2017-05" db="EMBL/GenBank/DDBJ databases">
        <title>Physiological properties and genetic analysis related to exopolysaccharide production of fresh-water unicellular cyanobacterium Aphanothece sacrum, Suizenji Nori, that has been cultured as a food source in Japan.</title>
        <authorList>
            <person name="Kanesaki Y."/>
            <person name="Yoshikawa S."/>
            <person name="Ohki K."/>
        </authorList>
    </citation>
    <scope>NUCLEOTIDE SEQUENCE [LARGE SCALE GENOMIC DNA]</scope>
    <source>
        <strain evidence="3">FPU1</strain>
    </source>
</reference>
<dbReference type="Pfam" id="PF05016">
    <property type="entry name" value="ParE_toxin"/>
    <property type="match status" value="1"/>
</dbReference>
<keyword evidence="1" id="KW-1277">Toxin-antitoxin system</keyword>
<dbReference type="InterPro" id="IPR007712">
    <property type="entry name" value="RelE/ParE_toxin"/>
</dbReference>
<dbReference type="InterPro" id="IPR035093">
    <property type="entry name" value="RelE/ParE_toxin_dom_sf"/>
</dbReference>
<name>A0A401IL29_APHSA</name>
<gene>
    <name evidence="2" type="ORF">AsFPU1_3382</name>
</gene>
<dbReference type="RefSeq" id="WP_124971478.1">
    <property type="nucleotide sequence ID" value="NZ_BDQK01000014.1"/>
</dbReference>
<keyword evidence="3" id="KW-1185">Reference proteome</keyword>
<dbReference type="PANTHER" id="PTHR38813:SF1">
    <property type="entry name" value="TOXIN RELE1-RELATED"/>
    <property type="match status" value="1"/>
</dbReference>
<evidence type="ECO:0000313" key="2">
    <source>
        <dbReference type="EMBL" id="GBF81959.1"/>
    </source>
</evidence>
<protein>
    <submittedName>
        <fullName evidence="2">Plasmid stabilization protein</fullName>
    </submittedName>
</protein>
<evidence type="ECO:0000313" key="3">
    <source>
        <dbReference type="Proteomes" id="UP000287247"/>
    </source>
</evidence>
<dbReference type="Proteomes" id="UP000287247">
    <property type="component" value="Unassembled WGS sequence"/>
</dbReference>
<dbReference type="PANTHER" id="PTHR38813">
    <property type="match status" value="1"/>
</dbReference>
<dbReference type="AlphaFoldDB" id="A0A401IL29"/>
<proteinExistence type="predicted"/>
<dbReference type="SUPFAM" id="SSF143011">
    <property type="entry name" value="RelE-like"/>
    <property type="match status" value="1"/>
</dbReference>
<dbReference type="EMBL" id="BDQK01000014">
    <property type="protein sequence ID" value="GBF81959.1"/>
    <property type="molecule type" value="Genomic_DNA"/>
</dbReference>
<sequence>MTLKFRKNAIKFLESLDEKAREKIRQKLKILVYSVDDQAIIPFNDLDIKKMKGNWEGFYRLHIGTIRVIFTVELTLGNIEVYRIGFRGDVYQ</sequence>
<dbReference type="InterPro" id="IPR052747">
    <property type="entry name" value="TA_system_RelE_toxin"/>
</dbReference>